<evidence type="ECO:0000313" key="10">
    <source>
        <dbReference type="Proteomes" id="UP000299102"/>
    </source>
</evidence>
<dbReference type="InterPro" id="IPR009071">
    <property type="entry name" value="HMG_box_dom"/>
</dbReference>
<feature type="region of interest" description="Disordered" evidence="7">
    <location>
        <begin position="98"/>
        <end position="137"/>
    </location>
</feature>
<keyword evidence="2" id="KW-0805">Transcription regulation</keyword>
<dbReference type="GO" id="GO:0000977">
    <property type="term" value="F:RNA polymerase II transcription regulatory region sequence-specific DNA binding"/>
    <property type="evidence" value="ECO:0007669"/>
    <property type="project" value="TreeGrafter"/>
</dbReference>
<accession>A0A4C1WJL4</accession>
<dbReference type="GO" id="GO:0005634">
    <property type="term" value="C:nucleus"/>
    <property type="evidence" value="ECO:0007669"/>
    <property type="project" value="UniProtKB-UniRule"/>
</dbReference>
<evidence type="ECO:0000256" key="5">
    <source>
        <dbReference type="ARBA" id="ARBA00023242"/>
    </source>
</evidence>
<dbReference type="OrthoDB" id="2377365at2759"/>
<evidence type="ECO:0000256" key="3">
    <source>
        <dbReference type="ARBA" id="ARBA00023125"/>
    </source>
</evidence>
<feature type="DNA-binding region" description="HMG box" evidence="6">
    <location>
        <begin position="20"/>
        <end position="88"/>
    </location>
</feature>
<dbReference type="InterPro" id="IPR049523">
    <property type="entry name" value="BBX_HMG-box"/>
</dbReference>
<dbReference type="SMART" id="SM00398">
    <property type="entry name" value="HMG"/>
    <property type="match status" value="1"/>
</dbReference>
<keyword evidence="1" id="KW-0597">Phosphoprotein</keyword>
<dbReference type="PANTHER" id="PTHR13059:SF10">
    <property type="entry name" value="HMG BOX TRANSCRIPTION FACTOR BBX"/>
    <property type="match status" value="1"/>
</dbReference>
<evidence type="ECO:0000256" key="2">
    <source>
        <dbReference type="ARBA" id="ARBA00023015"/>
    </source>
</evidence>
<evidence type="ECO:0000256" key="1">
    <source>
        <dbReference type="ARBA" id="ARBA00022553"/>
    </source>
</evidence>
<evidence type="ECO:0000313" key="9">
    <source>
        <dbReference type="EMBL" id="GBP50314.1"/>
    </source>
</evidence>
<keyword evidence="5 6" id="KW-0539">Nucleus</keyword>
<dbReference type="EMBL" id="BGZK01000563">
    <property type="protein sequence ID" value="GBP50314.1"/>
    <property type="molecule type" value="Genomic_DNA"/>
</dbReference>
<dbReference type="InterPro" id="IPR036910">
    <property type="entry name" value="HMG_box_dom_sf"/>
</dbReference>
<organism evidence="9 10">
    <name type="scientific">Eumeta variegata</name>
    <name type="common">Bagworm moth</name>
    <name type="synonym">Eumeta japonica</name>
    <dbReference type="NCBI Taxonomy" id="151549"/>
    <lineage>
        <taxon>Eukaryota</taxon>
        <taxon>Metazoa</taxon>
        <taxon>Ecdysozoa</taxon>
        <taxon>Arthropoda</taxon>
        <taxon>Hexapoda</taxon>
        <taxon>Insecta</taxon>
        <taxon>Pterygota</taxon>
        <taxon>Neoptera</taxon>
        <taxon>Endopterygota</taxon>
        <taxon>Lepidoptera</taxon>
        <taxon>Glossata</taxon>
        <taxon>Ditrysia</taxon>
        <taxon>Tineoidea</taxon>
        <taxon>Psychidae</taxon>
        <taxon>Oiketicinae</taxon>
        <taxon>Eumeta</taxon>
    </lineage>
</organism>
<reference evidence="9 10" key="1">
    <citation type="journal article" date="2019" name="Commun. Biol.">
        <title>The bagworm genome reveals a unique fibroin gene that provides high tensile strength.</title>
        <authorList>
            <person name="Kono N."/>
            <person name="Nakamura H."/>
            <person name="Ohtoshi R."/>
            <person name="Tomita M."/>
            <person name="Numata K."/>
            <person name="Arakawa K."/>
        </authorList>
    </citation>
    <scope>NUCLEOTIDE SEQUENCE [LARGE SCALE GENOMIC DNA]</scope>
</reference>
<dbReference type="STRING" id="151549.A0A4C1WJL4"/>
<gene>
    <name evidence="9" type="primary">BBX</name>
    <name evidence="9" type="ORF">EVAR_102283_1</name>
</gene>
<sequence>MREHADVMEASAVTDAAQHARRPMNAFLIFCKRHRAVVRDKHPNLENRSITKILGEWWAHLDDRDKRVYTDLAKQYKDAFFDANPDFKWYKLPAPPLRTLSGRPREVARASPASSPAPPPSTAQSPPSDSTNNNCTRLDLNTRRATPAQSSPTIAGTGAAFTPGKLADEAHMGGLSSLLAGPPACRCGAAPSATHDEPAARTLRLWDATFRNHAQHGVTWGSLSSLPLH</sequence>
<dbReference type="CDD" id="cd21989">
    <property type="entry name" value="HMG-box_HBP2"/>
    <property type="match status" value="1"/>
</dbReference>
<name>A0A4C1WJL4_EUMVA</name>
<comment type="caution">
    <text evidence="9">The sequence shown here is derived from an EMBL/GenBank/DDBJ whole genome shotgun (WGS) entry which is preliminary data.</text>
</comment>
<dbReference type="PANTHER" id="PTHR13059">
    <property type="entry name" value="HMG-BOX TRANSCRIPTION FACTOR BBX"/>
    <property type="match status" value="1"/>
</dbReference>
<protein>
    <submittedName>
        <fullName evidence="9">HMG box transcription factor BBX</fullName>
    </submittedName>
</protein>
<dbReference type="SUPFAM" id="SSF47095">
    <property type="entry name" value="HMG-box"/>
    <property type="match status" value="1"/>
</dbReference>
<keyword evidence="4" id="KW-0804">Transcription</keyword>
<evidence type="ECO:0000256" key="4">
    <source>
        <dbReference type="ARBA" id="ARBA00023163"/>
    </source>
</evidence>
<dbReference type="PROSITE" id="PS50118">
    <property type="entry name" value="HMG_BOX_2"/>
    <property type="match status" value="1"/>
</dbReference>
<evidence type="ECO:0000256" key="6">
    <source>
        <dbReference type="PROSITE-ProRule" id="PRU00267"/>
    </source>
</evidence>
<proteinExistence type="predicted"/>
<evidence type="ECO:0000256" key="7">
    <source>
        <dbReference type="SAM" id="MobiDB-lite"/>
    </source>
</evidence>
<dbReference type="Gene3D" id="1.10.30.10">
    <property type="entry name" value="High mobility group box domain"/>
    <property type="match status" value="1"/>
</dbReference>
<evidence type="ECO:0000259" key="8">
    <source>
        <dbReference type="PROSITE" id="PS50118"/>
    </source>
</evidence>
<dbReference type="InterPro" id="IPR052412">
    <property type="entry name" value="CC-Dev_Transcription_Reg"/>
</dbReference>
<dbReference type="AlphaFoldDB" id="A0A4C1WJL4"/>
<keyword evidence="10" id="KW-1185">Reference proteome</keyword>
<feature type="domain" description="HMG box" evidence="8">
    <location>
        <begin position="20"/>
        <end position="88"/>
    </location>
</feature>
<dbReference type="Proteomes" id="UP000299102">
    <property type="component" value="Unassembled WGS sequence"/>
</dbReference>
<dbReference type="GO" id="GO:0000981">
    <property type="term" value="F:DNA-binding transcription factor activity, RNA polymerase II-specific"/>
    <property type="evidence" value="ECO:0007669"/>
    <property type="project" value="TreeGrafter"/>
</dbReference>
<keyword evidence="3 6" id="KW-0238">DNA-binding</keyword>
<dbReference type="Pfam" id="PF00505">
    <property type="entry name" value="HMG_box"/>
    <property type="match status" value="1"/>
</dbReference>